<feature type="compositionally biased region" description="Basic and acidic residues" evidence="1">
    <location>
        <begin position="40"/>
        <end position="59"/>
    </location>
</feature>
<sequence length="624" mass="69124">MTNKSPRSQNGKRPRLKLLDLNFSDNVNEVLSNGRRPHGGLRDDHHHQQIKDSVERQTDEDFVERYGSPGWVAEANREVSHSGENPLYINRLLSPCKHDNDSSFTGSRAVTPTPSGRLSNTPKRGGSLYYRQTTPHQYLSATDLPIVSSTDPMPILGRPTRTTLLRARQRCNSAPIKKMFRSNVSCLEVISGKLVKPLADKTCLKLLRARQRCNSAPINAYQKRRDVPIKLPCGNHGNQTLSREPSTISLSVEGESNHAFLTGARYNRARLMDVKSFNVYGVYMPRSNPLECFMSGPAMSRLRERSEESPGAPPDTPRSDDDETTHEKETKQKRPATAPSKRLLSSSTPSGGRPRSARVDSIGPSINIMQDESENKENIAVNNNLVEKLIFLQNGLFITGKGVIVTLKGFKSPPPQKKETILPSVTGVSVPTMKYKKSRNIPDDSSIINQPPPTPVGQLSVKDETENLQSPIPEETTDHAQEMTQTCNKDTDQSDTQTKNLEMSVKIIQLTSDPKETAVVYDKVENVDTSALAALHQTFSPEEDNESSLEGQKVTGEAKPKSTEVREVVKGISGNSITITETNDVNTSDNIENQVKSTTFITEKEETTEVKHVLTIPNAKLEPE</sequence>
<evidence type="ECO:0000313" key="3">
    <source>
        <dbReference type="Proteomes" id="UP000507470"/>
    </source>
</evidence>
<feature type="region of interest" description="Disordered" evidence="1">
    <location>
        <begin position="300"/>
        <end position="370"/>
    </location>
</feature>
<organism evidence="2 3">
    <name type="scientific">Mytilus coruscus</name>
    <name type="common">Sea mussel</name>
    <dbReference type="NCBI Taxonomy" id="42192"/>
    <lineage>
        <taxon>Eukaryota</taxon>
        <taxon>Metazoa</taxon>
        <taxon>Spiralia</taxon>
        <taxon>Lophotrochozoa</taxon>
        <taxon>Mollusca</taxon>
        <taxon>Bivalvia</taxon>
        <taxon>Autobranchia</taxon>
        <taxon>Pteriomorphia</taxon>
        <taxon>Mytilida</taxon>
        <taxon>Mytiloidea</taxon>
        <taxon>Mytilidae</taxon>
        <taxon>Mytilinae</taxon>
        <taxon>Mytilus</taxon>
    </lineage>
</organism>
<dbReference type="Proteomes" id="UP000507470">
    <property type="component" value="Unassembled WGS sequence"/>
</dbReference>
<dbReference type="AlphaFoldDB" id="A0A6J8DCL0"/>
<dbReference type="EMBL" id="CACVKT020007119">
    <property type="protein sequence ID" value="CAC5405377.1"/>
    <property type="molecule type" value="Genomic_DNA"/>
</dbReference>
<gene>
    <name evidence="2" type="ORF">MCOR_39079</name>
</gene>
<evidence type="ECO:0000313" key="2">
    <source>
        <dbReference type="EMBL" id="CAC5405377.1"/>
    </source>
</evidence>
<feature type="region of interest" description="Disordered" evidence="1">
    <location>
        <begin position="100"/>
        <end position="125"/>
    </location>
</feature>
<keyword evidence="3" id="KW-1185">Reference proteome</keyword>
<accession>A0A6J8DCL0</accession>
<reference evidence="2 3" key="1">
    <citation type="submission" date="2020-06" db="EMBL/GenBank/DDBJ databases">
        <authorList>
            <person name="Li R."/>
            <person name="Bekaert M."/>
        </authorList>
    </citation>
    <scope>NUCLEOTIDE SEQUENCE [LARGE SCALE GENOMIC DNA]</scope>
    <source>
        <strain evidence="3">wild</strain>
    </source>
</reference>
<name>A0A6J8DCL0_MYTCO</name>
<evidence type="ECO:0000256" key="1">
    <source>
        <dbReference type="SAM" id="MobiDB-lite"/>
    </source>
</evidence>
<protein>
    <submittedName>
        <fullName evidence="2">Uncharacterized protein</fullName>
    </submittedName>
</protein>
<proteinExistence type="predicted"/>
<feature type="region of interest" description="Disordered" evidence="1">
    <location>
        <begin position="539"/>
        <end position="564"/>
    </location>
</feature>
<feature type="region of interest" description="Disordered" evidence="1">
    <location>
        <begin position="29"/>
        <end position="60"/>
    </location>
</feature>
<dbReference type="OrthoDB" id="10039170at2759"/>
<feature type="compositionally biased region" description="Polar residues" evidence="1">
    <location>
        <begin position="102"/>
        <end position="122"/>
    </location>
</feature>
<feature type="compositionally biased region" description="Low complexity" evidence="1">
    <location>
        <begin position="343"/>
        <end position="354"/>
    </location>
</feature>